<keyword evidence="3" id="KW-1185">Reference proteome</keyword>
<accession>A0A3A8NA08</accession>
<name>A0A3A8NA08_9BACT</name>
<proteinExistence type="predicted"/>
<comment type="caution">
    <text evidence="2">The sequence shown here is derived from an EMBL/GenBank/DDBJ whole genome shotgun (WGS) entry which is preliminary data.</text>
</comment>
<sequence>MTVRGEAEVSMSPPCLAHDARTVPGPQPGMPVLAWMEASTPEALAAAQKQGSGPFASIPLQV</sequence>
<evidence type="ECO:0000313" key="2">
    <source>
        <dbReference type="EMBL" id="RKH40773.1"/>
    </source>
</evidence>
<evidence type="ECO:0000313" key="3">
    <source>
        <dbReference type="Proteomes" id="UP000273405"/>
    </source>
</evidence>
<reference evidence="3" key="1">
    <citation type="submission" date="2018-09" db="EMBL/GenBank/DDBJ databases">
        <authorList>
            <person name="Livingstone P.G."/>
            <person name="Whitworth D.E."/>
        </authorList>
    </citation>
    <scope>NUCLEOTIDE SEQUENCE [LARGE SCALE GENOMIC DNA]</scope>
    <source>
        <strain evidence="3">CA040B</strain>
    </source>
</reference>
<dbReference type="AlphaFoldDB" id="A0A3A8NA08"/>
<protein>
    <submittedName>
        <fullName evidence="2">Uncharacterized protein</fullName>
    </submittedName>
</protein>
<dbReference type="Proteomes" id="UP000273405">
    <property type="component" value="Unassembled WGS sequence"/>
</dbReference>
<gene>
    <name evidence="2" type="ORF">D7X12_19995</name>
</gene>
<dbReference type="EMBL" id="RAWG01000123">
    <property type="protein sequence ID" value="RKH40773.1"/>
    <property type="molecule type" value="Genomic_DNA"/>
</dbReference>
<evidence type="ECO:0000256" key="1">
    <source>
        <dbReference type="SAM" id="MobiDB-lite"/>
    </source>
</evidence>
<organism evidence="2 3">
    <name type="scientific">Corallococcus sicarius</name>
    <dbReference type="NCBI Taxonomy" id="2316726"/>
    <lineage>
        <taxon>Bacteria</taxon>
        <taxon>Pseudomonadati</taxon>
        <taxon>Myxococcota</taxon>
        <taxon>Myxococcia</taxon>
        <taxon>Myxococcales</taxon>
        <taxon>Cystobacterineae</taxon>
        <taxon>Myxococcaceae</taxon>
        <taxon>Corallococcus</taxon>
    </lineage>
</organism>
<feature type="region of interest" description="Disordered" evidence="1">
    <location>
        <begin position="1"/>
        <end position="25"/>
    </location>
</feature>